<sequence>MASKLLLVLLAAVLLGGGATPAVAFDEPYVFPPTAPEAYPMERSTYRSWRELVALLASNTSLVDPTGTLPPDAIPPPTPLTCGRRLPGTLHTVRCGAGPPLGGYVLEPPLRPAAASIVFLHGYTDTPIFYATFFARALAFLRENFAGYPAFLAPGSRKQPDPEIFPVGLASNETYYTGDRGYDVELVAGSDDKIVPPLVVDASARLVRGLLAGLATVKYTALAGVTHTNFFLPGPSFDAVVGVLRRYLEA</sequence>
<evidence type="ECO:0000313" key="2">
    <source>
        <dbReference type="EMBL" id="OSX80405.1"/>
    </source>
</evidence>
<protein>
    <recommendedName>
        <fullName evidence="4">Phospholipase/carboxylesterase/thioesterase domain-containing protein</fullName>
    </recommendedName>
</protein>
<keyword evidence="3" id="KW-1185">Reference proteome</keyword>
<gene>
    <name evidence="2" type="ORF">BU14_0052s0021</name>
</gene>
<evidence type="ECO:0000256" key="1">
    <source>
        <dbReference type="SAM" id="SignalP"/>
    </source>
</evidence>
<evidence type="ECO:0000313" key="3">
    <source>
        <dbReference type="Proteomes" id="UP000218209"/>
    </source>
</evidence>
<proteinExistence type="predicted"/>
<accession>A0A1X6PHW9</accession>
<dbReference type="SUPFAM" id="SSF53474">
    <property type="entry name" value="alpha/beta-Hydrolases"/>
    <property type="match status" value="1"/>
</dbReference>
<dbReference type="InterPro" id="IPR029058">
    <property type="entry name" value="AB_hydrolase_fold"/>
</dbReference>
<evidence type="ECO:0008006" key="4">
    <source>
        <dbReference type="Google" id="ProtNLM"/>
    </source>
</evidence>
<dbReference type="Proteomes" id="UP000218209">
    <property type="component" value="Unassembled WGS sequence"/>
</dbReference>
<dbReference type="EMBL" id="KV918775">
    <property type="protein sequence ID" value="OSX80405.1"/>
    <property type="molecule type" value="Genomic_DNA"/>
</dbReference>
<feature type="signal peptide" evidence="1">
    <location>
        <begin position="1"/>
        <end position="24"/>
    </location>
</feature>
<reference evidence="2 3" key="1">
    <citation type="submission" date="2017-03" db="EMBL/GenBank/DDBJ databases">
        <title>WGS assembly of Porphyra umbilicalis.</title>
        <authorList>
            <person name="Brawley S.H."/>
            <person name="Blouin N.A."/>
            <person name="Ficko-Blean E."/>
            <person name="Wheeler G.L."/>
            <person name="Lohr M."/>
            <person name="Goodson H.V."/>
            <person name="Jenkins J.W."/>
            <person name="Blaby-Haas C.E."/>
            <person name="Helliwell K.E."/>
            <person name="Chan C."/>
            <person name="Marriage T."/>
            <person name="Bhattacharya D."/>
            <person name="Klein A.S."/>
            <person name="Badis Y."/>
            <person name="Brodie J."/>
            <person name="Cao Y."/>
            <person name="Collen J."/>
            <person name="Dittami S.M."/>
            <person name="Gachon C.M."/>
            <person name="Green B.R."/>
            <person name="Karpowicz S."/>
            <person name="Kim J.W."/>
            <person name="Kudahl U."/>
            <person name="Lin S."/>
            <person name="Michel G."/>
            <person name="Mittag M."/>
            <person name="Olson B.J."/>
            <person name="Pangilinan J."/>
            <person name="Peng Y."/>
            <person name="Qiu H."/>
            <person name="Shu S."/>
            <person name="Singer J.T."/>
            <person name="Smith A.G."/>
            <person name="Sprecher B.N."/>
            <person name="Wagner V."/>
            <person name="Wang W."/>
            <person name="Wang Z.-Y."/>
            <person name="Yan J."/>
            <person name="Yarish C."/>
            <person name="Zoeuner-Riek S."/>
            <person name="Zhuang Y."/>
            <person name="Zou Y."/>
            <person name="Lindquist E.A."/>
            <person name="Grimwood J."/>
            <person name="Barry K."/>
            <person name="Rokhsar D.S."/>
            <person name="Schmutz J."/>
            <person name="Stiller J.W."/>
            <person name="Grossman A.R."/>
            <person name="Prochnik S.E."/>
        </authorList>
    </citation>
    <scope>NUCLEOTIDE SEQUENCE [LARGE SCALE GENOMIC DNA]</scope>
    <source>
        <strain evidence="2">4086291</strain>
    </source>
</reference>
<feature type="chain" id="PRO_5012936833" description="Phospholipase/carboxylesterase/thioesterase domain-containing protein" evidence="1">
    <location>
        <begin position="25"/>
        <end position="250"/>
    </location>
</feature>
<keyword evidence="1" id="KW-0732">Signal</keyword>
<organism evidence="2 3">
    <name type="scientific">Porphyra umbilicalis</name>
    <name type="common">Purple laver</name>
    <name type="synonym">Red alga</name>
    <dbReference type="NCBI Taxonomy" id="2786"/>
    <lineage>
        <taxon>Eukaryota</taxon>
        <taxon>Rhodophyta</taxon>
        <taxon>Bangiophyceae</taxon>
        <taxon>Bangiales</taxon>
        <taxon>Bangiaceae</taxon>
        <taxon>Porphyra</taxon>
    </lineage>
</organism>
<name>A0A1X6PHW9_PORUM</name>
<dbReference type="AlphaFoldDB" id="A0A1X6PHW9"/>